<dbReference type="KEGG" id="bcad:DBX24_03635"/>
<evidence type="ECO:0000256" key="2">
    <source>
        <dbReference type="SAM" id="Phobius"/>
    </source>
</evidence>
<keyword evidence="2" id="KW-1133">Transmembrane helix</keyword>
<dbReference type="InterPro" id="IPR037682">
    <property type="entry name" value="TonB_C"/>
</dbReference>
<dbReference type="GO" id="GO:0055085">
    <property type="term" value="P:transmembrane transport"/>
    <property type="evidence" value="ECO:0007669"/>
    <property type="project" value="InterPro"/>
</dbReference>
<dbReference type="Proteomes" id="UP000464318">
    <property type="component" value="Chromosome"/>
</dbReference>
<dbReference type="PANTHER" id="PTHR33446">
    <property type="entry name" value="PROTEIN TONB-RELATED"/>
    <property type="match status" value="1"/>
</dbReference>
<gene>
    <name evidence="4" type="ORF">DBX24_03635</name>
</gene>
<evidence type="ECO:0000256" key="1">
    <source>
        <dbReference type="SAM" id="MobiDB-lite"/>
    </source>
</evidence>
<sequence>MANDIQYNEQNLSLDEIVFENRNKDYGAYDLRFNYAKILTKSFIIGTVLFLVLALTPLIYVTIERLTAPAAKEVDSVLINIEDDLPEEEEIIEEPEDTPPPPPPQQEEPPQQEIIQNLVPEPTKDPKVETPPPPISVQTQTTTGAVNQEGVKAPSSYTPPPPPPSGTGKGTTVEVKPQVSTTEVYQTVDQEAEFTGGGLNGFRRKFQENFDNESMEGEGTVKTEITFVVERDGTISSVKATGSNTAFNKEAERTIKSIKQKWNPGKVNGQAVRSRYRFPITMQFE</sequence>
<proteinExistence type="predicted"/>
<protein>
    <submittedName>
        <fullName evidence="4">Energy transducer TonB</fullName>
    </submittedName>
</protein>
<name>A0A6P1QW29_9FLAO</name>
<dbReference type="InterPro" id="IPR051045">
    <property type="entry name" value="TonB-dependent_transducer"/>
</dbReference>
<feature type="transmembrane region" description="Helical" evidence="2">
    <location>
        <begin position="42"/>
        <end position="63"/>
    </location>
</feature>
<evidence type="ECO:0000313" key="5">
    <source>
        <dbReference type="Proteomes" id="UP000464318"/>
    </source>
</evidence>
<keyword evidence="2" id="KW-0472">Membrane</keyword>
<reference evidence="4 5" key="1">
    <citation type="submission" date="2018-04" db="EMBL/GenBank/DDBJ databases">
        <title>Characteristic and Complete Genome Sequencing of A Novel Member of Infective Endocarditis Causative Bacteria: Bergeyella cardium QL-PH.</title>
        <authorList>
            <person name="Pan H."/>
            <person name="Sun E."/>
            <person name="Zhang Y."/>
        </authorList>
    </citation>
    <scope>NUCLEOTIDE SEQUENCE [LARGE SCALE GENOMIC DNA]</scope>
    <source>
        <strain evidence="4 5">HPQL</strain>
    </source>
</reference>
<organism evidence="4 5">
    <name type="scientific">Bergeyella cardium</name>
    <dbReference type="NCBI Taxonomy" id="1585976"/>
    <lineage>
        <taxon>Bacteria</taxon>
        <taxon>Pseudomonadati</taxon>
        <taxon>Bacteroidota</taxon>
        <taxon>Flavobacteriia</taxon>
        <taxon>Flavobacteriales</taxon>
        <taxon>Weeksellaceae</taxon>
        <taxon>Bergeyella</taxon>
    </lineage>
</organism>
<dbReference type="RefSeq" id="WP_160224014.1">
    <property type="nucleotide sequence ID" value="NZ_CP029149.1"/>
</dbReference>
<dbReference type="AlphaFoldDB" id="A0A6P1QW29"/>
<feature type="compositionally biased region" description="Pro residues" evidence="1">
    <location>
        <begin position="98"/>
        <end position="107"/>
    </location>
</feature>
<feature type="region of interest" description="Disordered" evidence="1">
    <location>
        <begin position="122"/>
        <end position="141"/>
    </location>
</feature>
<dbReference type="EMBL" id="CP029149">
    <property type="protein sequence ID" value="QHN65051.1"/>
    <property type="molecule type" value="Genomic_DNA"/>
</dbReference>
<keyword evidence="5" id="KW-1185">Reference proteome</keyword>
<evidence type="ECO:0000259" key="3">
    <source>
        <dbReference type="Pfam" id="PF03544"/>
    </source>
</evidence>
<feature type="domain" description="TonB C-terminal" evidence="3">
    <location>
        <begin position="217"/>
        <end position="280"/>
    </location>
</feature>
<dbReference type="SUPFAM" id="SSF74653">
    <property type="entry name" value="TolA/TonB C-terminal domain"/>
    <property type="match status" value="1"/>
</dbReference>
<dbReference type="Pfam" id="PF03544">
    <property type="entry name" value="TonB_C"/>
    <property type="match status" value="1"/>
</dbReference>
<accession>A0A6P1QW29</accession>
<keyword evidence="2" id="KW-0812">Transmembrane</keyword>
<feature type="region of interest" description="Disordered" evidence="1">
    <location>
        <begin position="149"/>
        <end position="173"/>
    </location>
</feature>
<feature type="region of interest" description="Disordered" evidence="1">
    <location>
        <begin position="91"/>
        <end position="110"/>
    </location>
</feature>
<evidence type="ECO:0000313" key="4">
    <source>
        <dbReference type="EMBL" id="QHN65051.1"/>
    </source>
</evidence>
<dbReference type="OrthoDB" id="1095452at2"/>
<dbReference type="Gene3D" id="3.30.1150.10">
    <property type="match status" value="1"/>
</dbReference>